<sequence length="260" mass="29238">MKILSIICTLAISLLLLASCGKGKDDFFYKDAMLPVTIRGYNASNEALEVKLDTFRFEYAPNAIFDQTLGYSFTGPEDSIQLRITEKDNGKLVMEKMLKRDAGPVRISFLYMNGKPGDMPELPVAEAGKIKIKYMFRPILTNYNEPVDIVLGKYYLTPKVFEEIVRLKNVKPYEMSEPVSLSTFSTVGQQYNGQNTPVLFRAYIYKAGTNEFYTSGTAYTWHAARSTAPLPPTTGTAAKVYIFSESDLDNTIIFTKNLEL</sequence>
<dbReference type="RefSeq" id="WP_211973416.1">
    <property type="nucleotide sequence ID" value="NZ_CBFHAM010000007.1"/>
</dbReference>
<comment type="caution">
    <text evidence="2">The sequence shown here is derived from an EMBL/GenBank/DDBJ whole genome shotgun (WGS) entry which is preliminary data.</text>
</comment>
<evidence type="ECO:0008006" key="4">
    <source>
        <dbReference type="Google" id="ProtNLM"/>
    </source>
</evidence>
<keyword evidence="3" id="KW-1185">Reference proteome</keyword>
<reference evidence="2 3" key="1">
    <citation type="submission" date="2021-04" db="EMBL/GenBank/DDBJ databases">
        <title>Chitinophaga sp. nov., isolated from the rhizosphere soil.</title>
        <authorList>
            <person name="He S."/>
        </authorList>
    </citation>
    <scope>NUCLEOTIDE SEQUENCE [LARGE SCALE GENOMIC DNA]</scope>
    <source>
        <strain evidence="2 3">2R12</strain>
    </source>
</reference>
<accession>A0ABS5IZE4</accession>
<dbReference type="Proteomes" id="UP000676386">
    <property type="component" value="Unassembled WGS sequence"/>
</dbReference>
<protein>
    <recommendedName>
        <fullName evidence="4">DUF4843 domain-containing protein</fullName>
    </recommendedName>
</protein>
<feature type="signal peptide" evidence="1">
    <location>
        <begin position="1"/>
        <end position="18"/>
    </location>
</feature>
<feature type="chain" id="PRO_5045443702" description="DUF4843 domain-containing protein" evidence="1">
    <location>
        <begin position="19"/>
        <end position="260"/>
    </location>
</feature>
<dbReference type="PROSITE" id="PS51257">
    <property type="entry name" value="PROKAR_LIPOPROTEIN"/>
    <property type="match status" value="1"/>
</dbReference>
<evidence type="ECO:0000313" key="3">
    <source>
        <dbReference type="Proteomes" id="UP000676386"/>
    </source>
</evidence>
<gene>
    <name evidence="2" type="ORF">KE626_13430</name>
</gene>
<name>A0ABS5IZE4_9BACT</name>
<evidence type="ECO:0000313" key="2">
    <source>
        <dbReference type="EMBL" id="MBS0028314.1"/>
    </source>
</evidence>
<dbReference type="EMBL" id="JAGTXB010000005">
    <property type="protein sequence ID" value="MBS0028314.1"/>
    <property type="molecule type" value="Genomic_DNA"/>
</dbReference>
<organism evidence="2 3">
    <name type="scientific">Chitinophaga hostae</name>
    <dbReference type="NCBI Taxonomy" id="2831022"/>
    <lineage>
        <taxon>Bacteria</taxon>
        <taxon>Pseudomonadati</taxon>
        <taxon>Bacteroidota</taxon>
        <taxon>Chitinophagia</taxon>
        <taxon>Chitinophagales</taxon>
        <taxon>Chitinophagaceae</taxon>
        <taxon>Chitinophaga</taxon>
    </lineage>
</organism>
<evidence type="ECO:0000256" key="1">
    <source>
        <dbReference type="SAM" id="SignalP"/>
    </source>
</evidence>
<keyword evidence="1" id="KW-0732">Signal</keyword>
<proteinExistence type="predicted"/>